<keyword evidence="1" id="KW-0472">Membrane</keyword>
<evidence type="ECO:0000256" key="1">
    <source>
        <dbReference type="SAM" id="Phobius"/>
    </source>
</evidence>
<protein>
    <submittedName>
        <fullName evidence="2">Uncharacterized protein</fullName>
    </submittedName>
</protein>
<reference evidence="2 3" key="1">
    <citation type="journal article" date="2016" name="Nat. Commun.">
        <title>Thousands of microbial genomes shed light on interconnected biogeochemical processes in an aquifer system.</title>
        <authorList>
            <person name="Anantharaman K."/>
            <person name="Brown C.T."/>
            <person name="Hug L.A."/>
            <person name="Sharon I."/>
            <person name="Castelle C.J."/>
            <person name="Probst A.J."/>
            <person name="Thomas B.C."/>
            <person name="Singh A."/>
            <person name="Wilkins M.J."/>
            <person name="Karaoz U."/>
            <person name="Brodie E.L."/>
            <person name="Williams K.H."/>
            <person name="Hubbard S.S."/>
            <person name="Banfield J.F."/>
        </authorList>
    </citation>
    <scope>NUCLEOTIDE SEQUENCE [LARGE SCALE GENOMIC DNA]</scope>
</reference>
<keyword evidence="1" id="KW-0812">Transmembrane</keyword>
<feature type="transmembrane region" description="Helical" evidence="1">
    <location>
        <begin position="35"/>
        <end position="58"/>
    </location>
</feature>
<dbReference type="Proteomes" id="UP000178873">
    <property type="component" value="Unassembled WGS sequence"/>
</dbReference>
<evidence type="ECO:0000313" key="2">
    <source>
        <dbReference type="EMBL" id="OHA18213.1"/>
    </source>
</evidence>
<feature type="transmembrane region" description="Helical" evidence="1">
    <location>
        <begin position="12"/>
        <end position="29"/>
    </location>
</feature>
<sequence length="60" mass="6765">MNIFNGSYKWRQIGLLKLSMLAIGIVIGANWPQVFVGYTTMLVVVAVVIGIYLGFVWFKK</sequence>
<accession>A0A1G2M320</accession>
<gene>
    <name evidence="2" type="ORF">A2664_01960</name>
</gene>
<name>A0A1G2M320_9BACT</name>
<dbReference type="STRING" id="1802301.A2664_01960"/>
<comment type="caution">
    <text evidence="2">The sequence shown here is derived from an EMBL/GenBank/DDBJ whole genome shotgun (WGS) entry which is preliminary data.</text>
</comment>
<proteinExistence type="predicted"/>
<dbReference type="EMBL" id="MHRF01000007">
    <property type="protein sequence ID" value="OHA18213.1"/>
    <property type="molecule type" value="Genomic_DNA"/>
</dbReference>
<dbReference type="AlphaFoldDB" id="A0A1G2M320"/>
<organism evidence="2 3">
    <name type="scientific">Candidatus Taylorbacteria bacterium RIFCSPHIGHO2_01_FULL_46_22b</name>
    <dbReference type="NCBI Taxonomy" id="1802301"/>
    <lineage>
        <taxon>Bacteria</taxon>
        <taxon>Candidatus Tayloriibacteriota</taxon>
    </lineage>
</organism>
<keyword evidence="1" id="KW-1133">Transmembrane helix</keyword>
<evidence type="ECO:0000313" key="3">
    <source>
        <dbReference type="Proteomes" id="UP000178873"/>
    </source>
</evidence>